<evidence type="ECO:0000313" key="1">
    <source>
        <dbReference type="EMBL" id="SEO11615.1"/>
    </source>
</evidence>
<dbReference type="STRING" id="551995.SAMN05192574_105362"/>
<organism evidence="1 2">
    <name type="scientific">Mucilaginibacter gossypiicola</name>
    <dbReference type="NCBI Taxonomy" id="551995"/>
    <lineage>
        <taxon>Bacteria</taxon>
        <taxon>Pseudomonadati</taxon>
        <taxon>Bacteroidota</taxon>
        <taxon>Sphingobacteriia</taxon>
        <taxon>Sphingobacteriales</taxon>
        <taxon>Sphingobacteriaceae</taxon>
        <taxon>Mucilaginibacter</taxon>
    </lineage>
</organism>
<dbReference type="OrthoDB" id="798136at2"/>
<dbReference type="RefSeq" id="WP_091212209.1">
    <property type="nucleotide sequence ID" value="NZ_FOCL01000005.1"/>
</dbReference>
<keyword evidence="2" id="KW-1185">Reference proteome</keyword>
<dbReference type="EMBL" id="FOCL01000005">
    <property type="protein sequence ID" value="SEO11615.1"/>
    <property type="molecule type" value="Genomic_DNA"/>
</dbReference>
<evidence type="ECO:0000313" key="2">
    <source>
        <dbReference type="Proteomes" id="UP000198942"/>
    </source>
</evidence>
<proteinExistence type="predicted"/>
<dbReference type="Proteomes" id="UP000198942">
    <property type="component" value="Unassembled WGS sequence"/>
</dbReference>
<accession>A0A1H8M2M0</accession>
<dbReference type="AlphaFoldDB" id="A0A1H8M2M0"/>
<gene>
    <name evidence="1" type="ORF">SAMN05192574_105362</name>
</gene>
<sequence>MELLNNPKPQPEPEVRIDPNHRISKRWRKVSDLSHPNKLKAQNTTIEIQYYNTLKKIKRDYLQPGTLFFERDYRDDPTDPFLLHSFICNQLSFVLTCDFHCVMQIEYDFAGFTTIEDALWRVGYAKELGLLIYKPRLPSLSAFFKEVQVYQAPQFIHTL</sequence>
<name>A0A1H8M2M0_9SPHI</name>
<reference evidence="2" key="1">
    <citation type="submission" date="2016-10" db="EMBL/GenBank/DDBJ databases">
        <authorList>
            <person name="Varghese N."/>
            <person name="Submissions S."/>
        </authorList>
    </citation>
    <scope>NUCLEOTIDE SEQUENCE [LARGE SCALE GENOMIC DNA]</scope>
    <source>
        <strain evidence="2">Gh-48</strain>
    </source>
</reference>
<protein>
    <submittedName>
        <fullName evidence="1">Uncharacterized protein</fullName>
    </submittedName>
</protein>